<dbReference type="RefSeq" id="XP_018285297.1">
    <property type="nucleotide sequence ID" value="XM_018432693.1"/>
</dbReference>
<dbReference type="OrthoDB" id="10649643at2759"/>
<dbReference type="EMBL" id="KV441024">
    <property type="protein sequence ID" value="OAD67257.1"/>
    <property type="molecule type" value="Genomic_DNA"/>
</dbReference>
<accession>A0A167K4F3</accession>
<evidence type="ECO:0000313" key="1">
    <source>
        <dbReference type="EMBL" id="OAD67257.1"/>
    </source>
</evidence>
<dbReference type="VEuPathDB" id="FungiDB:PHYBLDRAFT_151508"/>
<protein>
    <submittedName>
        <fullName evidence="1">Uncharacterized protein</fullName>
    </submittedName>
</protein>
<gene>
    <name evidence="1" type="ORF">PHYBLDRAFT_151508</name>
</gene>
<dbReference type="AlphaFoldDB" id="A0A167K4F3"/>
<sequence length="101" mass="11374">MSSDGESTEFDIESDVLGHDTETNAAFIGTNPIAVIMNAYLDIYSNTQTFYHQENNAESFSGYISPLKSKAVFILHVLFYGNENLSSERSIKKIMFAMEKF</sequence>
<keyword evidence="2" id="KW-1185">Reference proteome</keyword>
<evidence type="ECO:0000313" key="2">
    <source>
        <dbReference type="Proteomes" id="UP000077315"/>
    </source>
</evidence>
<dbReference type="Proteomes" id="UP000077315">
    <property type="component" value="Unassembled WGS sequence"/>
</dbReference>
<dbReference type="GeneID" id="28993599"/>
<organism evidence="1 2">
    <name type="scientific">Phycomyces blakesleeanus (strain ATCC 8743b / DSM 1359 / FGSC 10004 / NBRC 33097 / NRRL 1555)</name>
    <dbReference type="NCBI Taxonomy" id="763407"/>
    <lineage>
        <taxon>Eukaryota</taxon>
        <taxon>Fungi</taxon>
        <taxon>Fungi incertae sedis</taxon>
        <taxon>Mucoromycota</taxon>
        <taxon>Mucoromycotina</taxon>
        <taxon>Mucoromycetes</taxon>
        <taxon>Mucorales</taxon>
        <taxon>Phycomycetaceae</taxon>
        <taxon>Phycomyces</taxon>
    </lineage>
</organism>
<name>A0A167K4F3_PHYB8</name>
<dbReference type="InParanoid" id="A0A167K4F3"/>
<reference evidence="2" key="1">
    <citation type="submission" date="2015-06" db="EMBL/GenBank/DDBJ databases">
        <title>Expansion of signal transduction pathways in fungi by whole-genome duplication.</title>
        <authorList>
            <consortium name="DOE Joint Genome Institute"/>
            <person name="Corrochano L.M."/>
            <person name="Kuo A."/>
            <person name="Marcet-Houben M."/>
            <person name="Polaino S."/>
            <person name="Salamov A."/>
            <person name="Villalobos J.M."/>
            <person name="Alvarez M.I."/>
            <person name="Avalos J."/>
            <person name="Benito E.P."/>
            <person name="Benoit I."/>
            <person name="Burger G."/>
            <person name="Camino L.P."/>
            <person name="Canovas D."/>
            <person name="Cerda-Olmedo E."/>
            <person name="Cheng J.-F."/>
            <person name="Dominguez A."/>
            <person name="Elias M."/>
            <person name="Eslava A.P."/>
            <person name="Glaser F."/>
            <person name="Grimwood J."/>
            <person name="Gutierrez G."/>
            <person name="Heitman J."/>
            <person name="Henrissat B."/>
            <person name="Iturriaga E.A."/>
            <person name="Lang B.F."/>
            <person name="Lavin J.L."/>
            <person name="Lee S."/>
            <person name="Li W."/>
            <person name="Lindquist E."/>
            <person name="Lopez-Garcia S."/>
            <person name="Luque E.M."/>
            <person name="Marcos A.T."/>
            <person name="Martin J."/>
            <person name="McCluskey K."/>
            <person name="Medina H.R."/>
            <person name="Miralles-Duran A."/>
            <person name="Miyazaki A."/>
            <person name="Munoz-Torres E."/>
            <person name="Oguiza J.A."/>
            <person name="Ohm R."/>
            <person name="Olmedo M."/>
            <person name="Orejas M."/>
            <person name="Ortiz-Castellanos L."/>
            <person name="Pisabarro A.G."/>
            <person name="Rodriguez-Romero J."/>
            <person name="Ruiz-Herrera J."/>
            <person name="Ruiz-Vazquez R."/>
            <person name="Sanz C."/>
            <person name="Schackwitz W."/>
            <person name="Schmutz J."/>
            <person name="Shahriari M."/>
            <person name="Shelest E."/>
            <person name="Silva-Franco F."/>
            <person name="Soanes D."/>
            <person name="Syed K."/>
            <person name="Tagua V.G."/>
            <person name="Talbot N.J."/>
            <person name="Thon M."/>
            <person name="De vries R.P."/>
            <person name="Wiebenga A."/>
            <person name="Yadav J.S."/>
            <person name="Braun E.L."/>
            <person name="Baker S."/>
            <person name="Garre V."/>
            <person name="Horwitz B."/>
            <person name="Torres-Martinez S."/>
            <person name="Idnurm A."/>
            <person name="Herrera-Estrella A."/>
            <person name="Gabaldon T."/>
            <person name="Grigoriev I.V."/>
        </authorList>
    </citation>
    <scope>NUCLEOTIDE SEQUENCE [LARGE SCALE GENOMIC DNA]</scope>
    <source>
        <strain evidence="2">NRRL 1555(-)</strain>
    </source>
</reference>
<proteinExistence type="predicted"/>